<dbReference type="AlphaFoldDB" id="A0A8X6XA40"/>
<gene>
    <name evidence="1" type="ORF">TNIN_386361</name>
</gene>
<keyword evidence="2" id="KW-1185">Reference proteome</keyword>
<sequence>MLQKILQERNQTKDQHTIRLVLLVTLYLGPRKGVSPDHEDLVKPINWNFTAFRRHSCLHISVRDSCIPTCEYNVYFLYFILEAKFREDAIYRMKSEDKK</sequence>
<name>A0A8X6XA40_9ARAC</name>
<evidence type="ECO:0000313" key="1">
    <source>
        <dbReference type="EMBL" id="GFY49633.1"/>
    </source>
</evidence>
<protein>
    <submittedName>
        <fullName evidence="1">Uncharacterized protein</fullName>
    </submittedName>
</protein>
<proteinExistence type="predicted"/>
<reference evidence="1" key="1">
    <citation type="submission" date="2020-08" db="EMBL/GenBank/DDBJ databases">
        <title>Multicomponent nature underlies the extraordinary mechanical properties of spider dragline silk.</title>
        <authorList>
            <person name="Kono N."/>
            <person name="Nakamura H."/>
            <person name="Mori M."/>
            <person name="Yoshida Y."/>
            <person name="Ohtoshi R."/>
            <person name="Malay A.D."/>
            <person name="Moran D.A.P."/>
            <person name="Tomita M."/>
            <person name="Numata K."/>
            <person name="Arakawa K."/>
        </authorList>
    </citation>
    <scope>NUCLEOTIDE SEQUENCE</scope>
</reference>
<comment type="caution">
    <text evidence="1">The sequence shown here is derived from an EMBL/GenBank/DDBJ whole genome shotgun (WGS) entry which is preliminary data.</text>
</comment>
<evidence type="ECO:0000313" key="2">
    <source>
        <dbReference type="Proteomes" id="UP000886998"/>
    </source>
</evidence>
<organism evidence="1 2">
    <name type="scientific">Trichonephila inaurata madagascariensis</name>
    <dbReference type="NCBI Taxonomy" id="2747483"/>
    <lineage>
        <taxon>Eukaryota</taxon>
        <taxon>Metazoa</taxon>
        <taxon>Ecdysozoa</taxon>
        <taxon>Arthropoda</taxon>
        <taxon>Chelicerata</taxon>
        <taxon>Arachnida</taxon>
        <taxon>Araneae</taxon>
        <taxon>Araneomorphae</taxon>
        <taxon>Entelegynae</taxon>
        <taxon>Araneoidea</taxon>
        <taxon>Nephilidae</taxon>
        <taxon>Trichonephila</taxon>
        <taxon>Trichonephila inaurata</taxon>
    </lineage>
</organism>
<dbReference type="Proteomes" id="UP000886998">
    <property type="component" value="Unassembled WGS sequence"/>
</dbReference>
<dbReference type="EMBL" id="BMAV01007113">
    <property type="protein sequence ID" value="GFY49633.1"/>
    <property type="molecule type" value="Genomic_DNA"/>
</dbReference>
<accession>A0A8X6XA40</accession>